<dbReference type="InterPro" id="IPR044570">
    <property type="entry name" value="Set1-like"/>
</dbReference>
<dbReference type="Gene3D" id="3.30.70.330">
    <property type="match status" value="1"/>
</dbReference>
<feature type="region of interest" description="Disordered" evidence="7">
    <location>
        <begin position="689"/>
        <end position="713"/>
    </location>
</feature>
<keyword evidence="3" id="KW-0808">Transferase</keyword>
<dbReference type="SUPFAM" id="SSF54928">
    <property type="entry name" value="RNA-binding domain, RBD"/>
    <property type="match status" value="1"/>
</dbReference>
<feature type="region of interest" description="Disordered" evidence="7">
    <location>
        <begin position="1015"/>
        <end position="1096"/>
    </location>
</feature>
<dbReference type="Proteomes" id="UP000887561">
    <property type="component" value="Unplaced"/>
</dbReference>
<feature type="compositionally biased region" description="Basic and acidic residues" evidence="7">
    <location>
        <begin position="605"/>
        <end position="634"/>
    </location>
</feature>
<evidence type="ECO:0000256" key="1">
    <source>
        <dbReference type="ARBA" id="ARBA00004123"/>
    </source>
</evidence>
<evidence type="ECO:0000256" key="6">
    <source>
        <dbReference type="ARBA" id="ARBA00023242"/>
    </source>
</evidence>
<dbReference type="GO" id="GO:0048188">
    <property type="term" value="C:Set1C/COMPASS complex"/>
    <property type="evidence" value="ECO:0007669"/>
    <property type="project" value="TreeGrafter"/>
</dbReference>
<dbReference type="InterPro" id="IPR035979">
    <property type="entry name" value="RBD_domain_sf"/>
</dbReference>
<sequence length="1463" mass="164932">MQQSQEPCSASNDLNQQQIKPSWRRFTNPNNPDPKFAVFRVFGICEEFPQFNVTTVQDPRRPPDPRKIVKLSTCDLPVPEFMLDDEYCAIPPRREVALVGLNDNIDEKFLSQLCKKLTHSSTTNLSTPSNDGEGTTSLSTSYVSTVGITPLQVKILRHPTTGSHLGMALIDFYSCRDGKLFILRHHGRPMMGREVQCFFDPFVYKLGELYKLRVGEELELPERYRFIFNEKTIQHIRELLAQKYKDEDGDVLKKTWTNLENGVPSKTTSNKKSSNNNATSPLKNSKQREHRRSIKEDLKKTPIVSTQDAPPLQVVPKNDVSEASAVVVDAKDDDGQKHSEERLNFTPITLSNNVSLNAINSTPATTTTVTTPTKFSFDSLRCSQQQQLLSPPSSSASLSTSFLPPIALVTPKKTADNKIVILEHEPHLLVENISQNNPSIGDCEQKEQQQQETSPPQHSSPTPPQQRSLESRLAALLTRRSNNNLSTSCTKLTSSSNEDIEASCVAATTTIVEEKDDDNNNNNKSPNKSVESATTFKSPSSDTANASSSSTSSSSTQCANHHPLSQNNNLNKTISDPSCSFGSGEQLQNDEEFCKNGFDKWRDVKSTTGNQRDDGRWKEQHQRNFYHRDKDRNYHDHRRSHPTIYNNQQRQRYGNYHQQNNNNYNNNYHDNRQQNRFQQQRNCVGGRFHYSNQFNQNGNNNRQYSGPRGHPPPPQPLFDRRINGRFMTPPIRPPPETNLAFASSHIYGTNNQMGYHRRRTMERDKFSITLQYTINALTSMLSLAVKQDIDRRVETEALKILDKIFEERLEEAKKRQQLADENENLQDSQQTSLNIDQGDGQQQKRLALQTIRNGGNLLDQLFSFNSVGNGEKDKKFGGPKRKHLRLDDEDEEEEKIVKARRARTTSICSESVKSSRSSSNASTASSRSASPTATSSTSGDSSEEEEEDVSQQTSTIVSETEGEENEENILEKKKKSSVDFDEENQPETMKNKNNKNIVETGGCARFIVYDKKIKSKEADKKSKPLPSKNSSVQHVSIPLPSIKLKEEEQQQDVAEESPLSTTAITIKSPATADKKSSSSPTKKKKKHFHPSGDYAEWPSTTAVSRLQNSSPLSTKNWSKRSADEEQEAIFSFEKEGLALEEVAYLRMVVELLGDDFILENKICESIKNNVFRHQHGFPLLKWVEPEDAVEVDPPMPTYWQNPSKSSNNHNNKIYFYNDVELDGVIPNLSGCARTEGNYIRKKERQKMEQLKTGAPRHTLMRRATTTASIPQINNEQHLLKTTISTQDEIIARHQQDTNTNPNLIDEATTSSSTNNNVTTNFASSLRGNQLKNIDQGTPQNPILLTNNNQDVIQNKEDCHKSSSIITKTKNDLHNKCNLINLNIDNDLIGYPILKTKKRYLLTCSSSNNNGIGSGGCVAGTSSTLNNNIDDDVVESRSCVDSKYRSKMIKFARSRIHGWGLFSL</sequence>
<accession>A0A915NCG1</accession>
<dbReference type="GO" id="GO:0032259">
    <property type="term" value="P:methylation"/>
    <property type="evidence" value="ECO:0007669"/>
    <property type="project" value="UniProtKB-KW"/>
</dbReference>
<dbReference type="GO" id="GO:0042800">
    <property type="term" value="F:histone H3K4 methyltransferase activity"/>
    <property type="evidence" value="ECO:0007669"/>
    <property type="project" value="InterPro"/>
</dbReference>
<keyword evidence="2" id="KW-0489">Methyltransferase</keyword>
<feature type="compositionally biased region" description="Low complexity" evidence="7">
    <location>
        <begin position="520"/>
        <end position="556"/>
    </location>
</feature>
<evidence type="ECO:0000256" key="3">
    <source>
        <dbReference type="ARBA" id="ARBA00022679"/>
    </source>
</evidence>
<evidence type="ECO:0000256" key="5">
    <source>
        <dbReference type="ARBA" id="ARBA00022853"/>
    </source>
</evidence>
<feature type="compositionally biased region" description="Low complexity" evidence="7">
    <location>
        <begin position="909"/>
        <end position="940"/>
    </location>
</feature>
<evidence type="ECO:0000313" key="8">
    <source>
        <dbReference type="Proteomes" id="UP000887561"/>
    </source>
</evidence>
<feature type="compositionally biased region" description="Polar residues" evidence="7">
    <location>
        <begin position="557"/>
        <end position="572"/>
    </location>
</feature>
<feature type="compositionally biased region" description="Low complexity" evidence="7">
    <location>
        <begin position="450"/>
        <end position="460"/>
    </location>
</feature>
<evidence type="ECO:0000256" key="4">
    <source>
        <dbReference type="ARBA" id="ARBA00022691"/>
    </source>
</evidence>
<comment type="subcellular location">
    <subcellularLocation>
        <location evidence="1">Nucleus</location>
    </subcellularLocation>
</comment>
<feature type="region of interest" description="Disordered" evidence="7">
    <location>
        <begin position="260"/>
        <end position="318"/>
    </location>
</feature>
<proteinExistence type="predicted"/>
<feature type="compositionally biased region" description="Low complexity" evidence="7">
    <location>
        <begin position="692"/>
        <end position="703"/>
    </location>
</feature>
<feature type="compositionally biased region" description="Polar residues" evidence="7">
    <location>
        <begin position="825"/>
        <end position="841"/>
    </location>
</feature>
<feature type="region of interest" description="Disordered" evidence="7">
    <location>
        <begin position="511"/>
        <end position="572"/>
    </location>
</feature>
<keyword evidence="6" id="KW-0539">Nucleus</keyword>
<keyword evidence="4" id="KW-0949">S-adenosyl-L-methionine</keyword>
<evidence type="ECO:0000256" key="7">
    <source>
        <dbReference type="SAM" id="MobiDB-lite"/>
    </source>
</evidence>
<dbReference type="GO" id="GO:0003676">
    <property type="term" value="F:nucleic acid binding"/>
    <property type="evidence" value="ECO:0007669"/>
    <property type="project" value="InterPro"/>
</dbReference>
<dbReference type="PANTHER" id="PTHR45814">
    <property type="entry name" value="HISTONE-LYSINE N-METHYLTRANSFERASE SETD1"/>
    <property type="match status" value="1"/>
</dbReference>
<dbReference type="PANTHER" id="PTHR45814:SF2">
    <property type="entry name" value="HISTONE-LYSINE N-METHYLTRANSFERASE SETD1"/>
    <property type="match status" value="1"/>
</dbReference>
<evidence type="ECO:0000313" key="9">
    <source>
        <dbReference type="WBParaSite" id="scaffold915_cov207.g2071"/>
    </source>
</evidence>
<dbReference type="InterPro" id="IPR012677">
    <property type="entry name" value="Nucleotide-bd_a/b_plait_sf"/>
</dbReference>
<feature type="region of interest" description="Disordered" evidence="7">
    <location>
        <begin position="868"/>
        <end position="1001"/>
    </location>
</feature>
<keyword evidence="5" id="KW-0156">Chromatin regulator</keyword>
<keyword evidence="8" id="KW-1185">Reference proteome</keyword>
<organism evidence="8 9">
    <name type="scientific">Meloidogyne javanica</name>
    <name type="common">Root-knot nematode worm</name>
    <dbReference type="NCBI Taxonomy" id="6303"/>
    <lineage>
        <taxon>Eukaryota</taxon>
        <taxon>Metazoa</taxon>
        <taxon>Ecdysozoa</taxon>
        <taxon>Nematoda</taxon>
        <taxon>Chromadorea</taxon>
        <taxon>Rhabditida</taxon>
        <taxon>Tylenchina</taxon>
        <taxon>Tylenchomorpha</taxon>
        <taxon>Tylenchoidea</taxon>
        <taxon>Meloidogynidae</taxon>
        <taxon>Meloidogyninae</taxon>
        <taxon>Meloidogyne</taxon>
        <taxon>Meloidogyne incognita group</taxon>
    </lineage>
</organism>
<feature type="region of interest" description="Disordered" evidence="7">
    <location>
        <begin position="434"/>
        <end position="469"/>
    </location>
</feature>
<name>A0A915NCG1_MELJA</name>
<dbReference type="WBParaSite" id="scaffold915_cov207.g2071">
    <property type="protein sequence ID" value="scaffold915_cov207.g2071"/>
    <property type="gene ID" value="scaffold915_cov207.g2071"/>
</dbReference>
<feature type="compositionally biased region" description="Low complexity" evidence="7">
    <location>
        <begin position="645"/>
        <end position="670"/>
    </location>
</feature>
<feature type="compositionally biased region" description="Low complexity" evidence="7">
    <location>
        <begin position="265"/>
        <end position="280"/>
    </location>
</feature>
<reference evidence="9" key="1">
    <citation type="submission" date="2022-11" db="UniProtKB">
        <authorList>
            <consortium name="WormBaseParasite"/>
        </authorList>
    </citation>
    <scope>IDENTIFICATION</scope>
</reference>
<protein>
    <submittedName>
        <fullName evidence="9">Uncharacterized protein</fullName>
    </submittedName>
</protein>
<feature type="region of interest" description="Disordered" evidence="7">
    <location>
        <begin position="605"/>
        <end position="670"/>
    </location>
</feature>
<feature type="region of interest" description="Disordered" evidence="7">
    <location>
        <begin position="817"/>
        <end position="841"/>
    </location>
</feature>
<evidence type="ECO:0000256" key="2">
    <source>
        <dbReference type="ARBA" id="ARBA00022603"/>
    </source>
</evidence>